<evidence type="ECO:0000313" key="2">
    <source>
        <dbReference type="EMBL" id="CDR44145.1"/>
    </source>
</evidence>
<evidence type="ECO:0000259" key="1">
    <source>
        <dbReference type="PROSITE" id="PS50181"/>
    </source>
</evidence>
<organism evidence="2">
    <name type="scientific">Rhodotorula toruloides</name>
    <name type="common">Yeast</name>
    <name type="synonym">Rhodosporidium toruloides</name>
    <dbReference type="NCBI Taxonomy" id="5286"/>
    <lineage>
        <taxon>Eukaryota</taxon>
        <taxon>Fungi</taxon>
        <taxon>Dikarya</taxon>
        <taxon>Basidiomycota</taxon>
        <taxon>Pucciniomycotina</taxon>
        <taxon>Microbotryomycetes</taxon>
        <taxon>Sporidiobolales</taxon>
        <taxon>Sporidiobolaceae</taxon>
        <taxon>Rhodotorula</taxon>
    </lineage>
</organism>
<protein>
    <submittedName>
        <fullName evidence="2">RHTO0S09e00562g1_1</fullName>
    </submittedName>
</protein>
<dbReference type="CDD" id="cd09917">
    <property type="entry name" value="F-box_SF"/>
    <property type="match status" value="1"/>
</dbReference>
<dbReference type="EMBL" id="LK052944">
    <property type="protein sequence ID" value="CDR44145.1"/>
    <property type="molecule type" value="Genomic_DNA"/>
</dbReference>
<gene>
    <name evidence="2" type="ORF">RHTO0S_09e00562g</name>
</gene>
<dbReference type="InterPro" id="IPR001810">
    <property type="entry name" value="F-box_dom"/>
</dbReference>
<accession>A0A061B8D0</accession>
<dbReference type="SUPFAM" id="SSF81383">
    <property type="entry name" value="F-box domain"/>
    <property type="match status" value="1"/>
</dbReference>
<proteinExistence type="predicted"/>
<feature type="domain" description="F-box" evidence="1">
    <location>
        <begin position="68"/>
        <end position="117"/>
    </location>
</feature>
<dbReference type="InterPro" id="IPR036047">
    <property type="entry name" value="F-box-like_dom_sf"/>
</dbReference>
<dbReference type="Pfam" id="PF12937">
    <property type="entry name" value="F-box-like"/>
    <property type="match status" value="1"/>
</dbReference>
<sequence>MAETSEAVFQQPVPPAAAAYKLAPLFQHKDPPVEKYAPYKPNLDWVKQPELWLDDWELYRADDVQEGKDRLSSLPAEILLMIISHLTPGSLVAVSRTSRFLRSLTCTKRAEPVWTAARQRRGWPDLEAGGLNEVESAKLVEGEFCCLCGEAERCEKGDDCDCSDSVRRDFRVRTVLCSDCAANLKPSESISAEYWYLHPLTFECCLSTHTNSDGSRIMRKENHLYFVPQVLKQSAALYDAEADAAGQDKLLSFGSEVYTIKRRAFLDAVKLDAYFLKANAVTLRCDDEEEEERMKKLRVEKRLDDKFSSLGLGPADFADIGKTKSWCMACIEEDYDADMKRWEDEQRAKGISEEEEEAEAWEEEDENTRWERTFAEMLAAWHGDCIPAPCHLTETSPFEGDHRELWFHEDWPHYRGAIIEYARRNQHKARWQAAQDARRRRKEEMETLFVGLRTSCREEHLGFFVALSTFLDFPEVKALWFPDNGVGILSRIAKSDRLATIQLFDRIARSLLNDGQRLGDFASFVLDGEPSPFVDSDRSKGLAPYHSALSDDDMNPVFDRLASLFRCGVCSAKLTFPAIAIHLVDEHGLTNVAAYAHVPIPSFRKAIKKLLERRLLPADISPARFKAYHGGAHFHVTMRTKTGNLEMSLNETWAQVLSGKSLAERHAAWHKLDYTSTDRDIAKIELSYACV</sequence>
<dbReference type="Gene3D" id="1.20.1280.50">
    <property type="match status" value="1"/>
</dbReference>
<dbReference type="PROSITE" id="PS50181">
    <property type="entry name" value="FBOX"/>
    <property type="match status" value="1"/>
</dbReference>
<name>A0A061B8D0_RHOTO</name>
<reference evidence="2" key="1">
    <citation type="journal article" date="2014" name="Genome Announc.">
        <title>Draft genome sequence of Rhodosporidium toruloides CECT1137, an oleaginous yeast of biotechnological interest.</title>
        <authorList>
            <person name="Morin N."/>
            <person name="Calcas X."/>
            <person name="Devillers H."/>
            <person name="Durrens P."/>
            <person name="Sherman D.J."/>
            <person name="Nicaud J.-M."/>
            <person name="Neuveglise C."/>
        </authorList>
    </citation>
    <scope>NUCLEOTIDE SEQUENCE</scope>
    <source>
        <strain evidence="2">CECT1137</strain>
    </source>
</reference>
<dbReference type="OrthoDB" id="2528452at2759"/>
<dbReference type="AlphaFoldDB" id="A0A061B8D0"/>